<feature type="binding site" evidence="17">
    <location>
        <position position="436"/>
    </location>
    <ligand>
        <name>thiamine diphosphate</name>
        <dbReference type="ChEBI" id="CHEBI:58937"/>
    </ligand>
</feature>
<dbReference type="FunFam" id="3.40.50.920:FF:000003">
    <property type="entry name" value="Transketolase"/>
    <property type="match status" value="1"/>
</dbReference>
<sequence length="666" mass="73968">MNKIDELTINTMRILSIEEIQKAKSGHPGMPMGAAPMAYTLWAKYLKHNPENPDWVNRDRFILSAGHGSALLYSLLYLFGYGLTINDLKNFRQWGSKTPGHPEYGVTPGVEVTTGPLGQGISNAVGMAIAETYMAAKFNRPGYNIIDHNTYTIVGDGCLMEGISSEAASLAGSLKLGKLIALYDSNNISIEGGTDIAFTEDVGKRFEAYGWQVLTVQDGNNIDEIGKAIEKAKFESDRPSLIIVKTVIGYGCLKKQGTPSAHGEPLGEENIKDTKKFLGWDYKEEFYVPQEVKKYMTDLKEKLRFEYNKWVKLFNKYREEYPDLAKEWDIWHSEEMPTDLMNDDKFWSFDLKTATRSSSGEILNYLSNIVKNLIGGSADLAPSTKTYMKGKGDYSAKNRGGANLHFGVREHAMGAIANGIAAYGGLKPYVSTFLVFSDYMKGSVRLSALMKLPVIYIFTHDSIGVGEDGPTHEPIEHLIMLRSIPNMTVIRPADAKEVSAAWYSALSKKDGPTAIVLTRQNVPLYDETSKNALKGGYILLREENDKPDIILMASGSEVKLIYEAHKALKEKGIDARVVSMPSMELFDEQPEEYRKSILPDNVRRRLAVEAASSYSWHKYVGLDGAVIAIDHFGASAPGDILFKEFGFTIENVVEKALSLLDDKDAK</sequence>
<feature type="binding site" evidence="18">
    <location>
        <position position="186"/>
    </location>
    <ligand>
        <name>Mg(2+)</name>
        <dbReference type="ChEBI" id="CHEBI:18420"/>
    </ligand>
</feature>
<feature type="binding site" evidence="17">
    <location>
        <position position="67"/>
    </location>
    <ligand>
        <name>thiamine diphosphate</name>
        <dbReference type="ChEBI" id="CHEBI:58937"/>
    </ligand>
</feature>
<dbReference type="EMBL" id="CP060096">
    <property type="protein sequence ID" value="QSZ28022.1"/>
    <property type="molecule type" value="Genomic_DNA"/>
</dbReference>
<dbReference type="InterPro" id="IPR029061">
    <property type="entry name" value="THDP-binding"/>
</dbReference>
<dbReference type="InterPro" id="IPR005475">
    <property type="entry name" value="Transketolase-like_Pyr-bd"/>
</dbReference>
<name>A0A975AWZ6_9THEO</name>
<dbReference type="SMART" id="SM00861">
    <property type="entry name" value="Transket_pyr"/>
    <property type="match status" value="1"/>
</dbReference>
<dbReference type="GO" id="GO:0046872">
    <property type="term" value="F:metal ion binding"/>
    <property type="evidence" value="ECO:0007669"/>
    <property type="project" value="UniProtKB-KW"/>
</dbReference>
<evidence type="ECO:0000259" key="20">
    <source>
        <dbReference type="SMART" id="SM00861"/>
    </source>
</evidence>
<feature type="domain" description="Transketolase-like pyrimidine-binding" evidence="20">
    <location>
        <begin position="353"/>
        <end position="524"/>
    </location>
</feature>
<dbReference type="SUPFAM" id="SSF52518">
    <property type="entry name" value="Thiamin diphosphate-binding fold (THDP-binding)"/>
    <property type="match status" value="2"/>
</dbReference>
<feature type="binding site" evidence="17">
    <location>
        <position position="157"/>
    </location>
    <ligand>
        <name>thiamine diphosphate</name>
        <dbReference type="ChEBI" id="CHEBI:58937"/>
    </ligand>
</feature>
<dbReference type="InterPro" id="IPR005474">
    <property type="entry name" value="Transketolase_N"/>
</dbReference>
<feature type="active site" description="Proton donor" evidence="15">
    <location>
        <position position="410"/>
    </location>
</feature>
<comment type="subunit">
    <text evidence="6">Homodimer.</text>
</comment>
<dbReference type="PROSITE" id="PS00801">
    <property type="entry name" value="TRANSKETOLASE_1"/>
    <property type="match status" value="1"/>
</dbReference>
<evidence type="ECO:0000256" key="9">
    <source>
        <dbReference type="ARBA" id="ARBA00022723"/>
    </source>
</evidence>
<evidence type="ECO:0000256" key="4">
    <source>
        <dbReference type="ARBA" id="ARBA00002931"/>
    </source>
</evidence>
<comment type="cofactor">
    <cofactor evidence="1">
        <name>Ca(2+)</name>
        <dbReference type="ChEBI" id="CHEBI:29108"/>
    </cofactor>
</comment>
<evidence type="ECO:0000256" key="7">
    <source>
        <dbReference type="ARBA" id="ARBA00013152"/>
    </source>
</evidence>
<feature type="binding site" evidence="17">
    <location>
        <position position="262"/>
    </location>
    <ligand>
        <name>thiamine diphosphate</name>
        <dbReference type="ChEBI" id="CHEBI:58937"/>
    </ligand>
</feature>
<evidence type="ECO:0000256" key="2">
    <source>
        <dbReference type="ARBA" id="ARBA00001936"/>
    </source>
</evidence>
<protein>
    <recommendedName>
        <fullName evidence="7 14">Transketolase</fullName>
        <ecNumber evidence="7 14">2.2.1.1</ecNumber>
    </recommendedName>
</protein>
<dbReference type="FunFam" id="3.40.50.970:FF:000045">
    <property type="entry name" value="Transketolase"/>
    <property type="match status" value="1"/>
</dbReference>
<feature type="site" description="Important for catalytic activity" evidence="19">
    <location>
        <position position="27"/>
    </location>
</feature>
<comment type="cofactor">
    <cofactor evidence="17">
        <name>thiamine diphosphate</name>
        <dbReference type="ChEBI" id="CHEBI:58937"/>
    </cofactor>
    <text evidence="17">Binds 1 thiamine pyrophosphate per subunit. During the reaction, the substrate forms a covalent intermediate with the cofactor.</text>
</comment>
<dbReference type="Pfam" id="PF22613">
    <property type="entry name" value="Transketolase_C_1"/>
    <property type="match status" value="1"/>
</dbReference>
<dbReference type="InterPro" id="IPR009014">
    <property type="entry name" value="Transketo_C/PFOR_II"/>
</dbReference>
<evidence type="ECO:0000256" key="16">
    <source>
        <dbReference type="PIRSR" id="PIRSR605478-2"/>
    </source>
</evidence>
<evidence type="ECO:0000256" key="12">
    <source>
        <dbReference type="ARBA" id="ARBA00023052"/>
    </source>
</evidence>
<evidence type="ECO:0000256" key="14">
    <source>
        <dbReference type="NCBIfam" id="TIGR00232"/>
    </source>
</evidence>
<keyword evidence="12 17" id="KW-0786">Thiamine pyrophosphate</keyword>
<evidence type="ECO:0000256" key="17">
    <source>
        <dbReference type="PIRSR" id="PIRSR605478-3"/>
    </source>
</evidence>
<dbReference type="GO" id="GO:0005829">
    <property type="term" value="C:cytosol"/>
    <property type="evidence" value="ECO:0007669"/>
    <property type="project" value="TreeGrafter"/>
</dbReference>
<evidence type="ECO:0000256" key="19">
    <source>
        <dbReference type="PIRSR" id="PIRSR605478-5"/>
    </source>
</evidence>
<dbReference type="CDD" id="cd02012">
    <property type="entry name" value="TPP_TK"/>
    <property type="match status" value="1"/>
</dbReference>
<evidence type="ECO:0000256" key="3">
    <source>
        <dbReference type="ARBA" id="ARBA00001941"/>
    </source>
</evidence>
<feature type="binding site" evidence="17">
    <location>
        <position position="186"/>
    </location>
    <ligand>
        <name>thiamine diphosphate</name>
        <dbReference type="ChEBI" id="CHEBI:58937"/>
    </ligand>
</feature>
<comment type="function">
    <text evidence="4">Catalyzes the transfer of a two-carbon ketol group from a ketose donor to an aldose acceptor, via a covalent intermediate with the cofactor thiamine pyrophosphate.</text>
</comment>
<feature type="site" description="Important for catalytic activity" evidence="19">
    <location>
        <position position="262"/>
    </location>
</feature>
<comment type="similarity">
    <text evidence="5">Belongs to the transketolase family.</text>
</comment>
<dbReference type="PANTHER" id="PTHR43522">
    <property type="entry name" value="TRANSKETOLASE"/>
    <property type="match status" value="1"/>
</dbReference>
<evidence type="ECO:0000256" key="10">
    <source>
        <dbReference type="ARBA" id="ARBA00022837"/>
    </source>
</evidence>
<evidence type="ECO:0000256" key="11">
    <source>
        <dbReference type="ARBA" id="ARBA00022842"/>
    </source>
</evidence>
<dbReference type="Proteomes" id="UP000671913">
    <property type="component" value="Chromosome"/>
</dbReference>
<evidence type="ECO:0000256" key="6">
    <source>
        <dbReference type="ARBA" id="ARBA00011738"/>
    </source>
</evidence>
<dbReference type="Gene3D" id="3.40.50.920">
    <property type="match status" value="1"/>
</dbReference>
<dbReference type="GO" id="GO:0004802">
    <property type="term" value="F:transketolase activity"/>
    <property type="evidence" value="ECO:0007669"/>
    <property type="project" value="UniProtKB-UniRule"/>
</dbReference>
<dbReference type="InterPro" id="IPR005478">
    <property type="entry name" value="Transketolase_bac-like"/>
</dbReference>
<feature type="binding site" evidence="16">
    <location>
        <position position="262"/>
    </location>
    <ligand>
        <name>substrate</name>
    </ligand>
</feature>
<accession>A0A975AWZ6</accession>
<evidence type="ECO:0000313" key="22">
    <source>
        <dbReference type="Proteomes" id="UP000671913"/>
    </source>
</evidence>
<feature type="binding site" evidence="17">
    <location>
        <begin position="115"/>
        <end position="117"/>
    </location>
    <ligand>
        <name>thiamine diphosphate</name>
        <dbReference type="ChEBI" id="CHEBI:58937"/>
    </ligand>
</feature>
<feature type="binding site" evidence="16">
    <location>
        <position position="460"/>
    </location>
    <ligand>
        <name>substrate</name>
    </ligand>
</feature>
<dbReference type="InterPro" id="IPR049557">
    <property type="entry name" value="Transketolase_CS"/>
</dbReference>
<dbReference type="NCBIfam" id="TIGR00232">
    <property type="entry name" value="tktlase_bact"/>
    <property type="match status" value="1"/>
</dbReference>
<gene>
    <name evidence="21" type="primary">tkt</name>
    <name evidence="21" type="ORF">ACETAC_03960</name>
</gene>
<keyword evidence="9 18" id="KW-0479">Metal-binding</keyword>
<organism evidence="21 22">
    <name type="scientific">Aceticella autotrophica</name>
    <dbReference type="NCBI Taxonomy" id="2755338"/>
    <lineage>
        <taxon>Bacteria</taxon>
        <taxon>Bacillati</taxon>
        <taxon>Bacillota</taxon>
        <taxon>Clostridia</taxon>
        <taxon>Thermoanaerobacterales</taxon>
        <taxon>Thermoanaerobacteraceae</taxon>
        <taxon>Aceticella</taxon>
    </lineage>
</organism>
<feature type="binding site" evidence="16">
    <location>
        <position position="468"/>
    </location>
    <ligand>
        <name>substrate</name>
    </ligand>
</feature>
<dbReference type="RefSeq" id="WP_284680750.1">
    <property type="nucleotide sequence ID" value="NZ_CP060096.1"/>
</dbReference>
<feature type="binding site" evidence="16">
    <location>
        <position position="472"/>
    </location>
    <ligand>
        <name>substrate</name>
    </ligand>
</feature>
<dbReference type="InterPro" id="IPR033247">
    <property type="entry name" value="Transketolase_fam"/>
</dbReference>
<feature type="binding site" evidence="18">
    <location>
        <position position="188"/>
    </location>
    <ligand>
        <name>Mg(2+)</name>
        <dbReference type="ChEBI" id="CHEBI:18420"/>
    </ligand>
</feature>
<evidence type="ECO:0000256" key="18">
    <source>
        <dbReference type="PIRSR" id="PIRSR605478-4"/>
    </source>
</evidence>
<comment type="catalytic activity">
    <reaction evidence="13">
        <text>D-sedoheptulose 7-phosphate + D-glyceraldehyde 3-phosphate = aldehydo-D-ribose 5-phosphate + D-xylulose 5-phosphate</text>
        <dbReference type="Rhea" id="RHEA:10508"/>
        <dbReference type="ChEBI" id="CHEBI:57483"/>
        <dbReference type="ChEBI" id="CHEBI:57737"/>
        <dbReference type="ChEBI" id="CHEBI:58273"/>
        <dbReference type="ChEBI" id="CHEBI:59776"/>
        <dbReference type="EC" id="2.2.1.1"/>
    </reaction>
</comment>
<evidence type="ECO:0000256" key="15">
    <source>
        <dbReference type="PIRSR" id="PIRSR605478-1"/>
    </source>
</evidence>
<evidence type="ECO:0000256" key="5">
    <source>
        <dbReference type="ARBA" id="ARBA00007131"/>
    </source>
</evidence>
<dbReference type="PANTHER" id="PTHR43522:SF2">
    <property type="entry name" value="TRANSKETOLASE 1-RELATED"/>
    <property type="match status" value="1"/>
</dbReference>
<comment type="cofactor">
    <cofactor evidence="3">
        <name>Co(2+)</name>
        <dbReference type="ChEBI" id="CHEBI:48828"/>
    </cofactor>
</comment>
<dbReference type="AlphaFoldDB" id="A0A975AWZ6"/>
<feature type="binding site" evidence="16">
    <location>
        <position position="383"/>
    </location>
    <ligand>
        <name>substrate</name>
    </ligand>
</feature>
<proteinExistence type="inferred from homology"/>
<keyword evidence="10" id="KW-0106">Calcium</keyword>
<dbReference type="SUPFAM" id="SSF52922">
    <property type="entry name" value="TK C-terminal domain-like"/>
    <property type="match status" value="1"/>
</dbReference>
<dbReference type="GO" id="GO:0006098">
    <property type="term" value="P:pentose-phosphate shunt"/>
    <property type="evidence" value="ECO:0007669"/>
    <property type="project" value="TreeGrafter"/>
</dbReference>
<keyword evidence="22" id="KW-1185">Reference proteome</keyword>
<feature type="binding site" evidence="16">
    <location>
        <position position="519"/>
    </location>
    <ligand>
        <name>substrate</name>
    </ligand>
</feature>
<dbReference type="InterPro" id="IPR055152">
    <property type="entry name" value="Transketolase-like_C_2"/>
</dbReference>
<keyword evidence="11 18" id="KW-0460">Magnesium</keyword>
<feature type="binding site" evidence="16">
    <location>
        <position position="27"/>
    </location>
    <ligand>
        <name>substrate</name>
    </ligand>
</feature>
<dbReference type="CDD" id="cd07033">
    <property type="entry name" value="TPP_PYR_DXS_TK_like"/>
    <property type="match status" value="1"/>
</dbReference>
<dbReference type="Gene3D" id="3.40.50.970">
    <property type="match status" value="2"/>
</dbReference>
<comment type="cofactor">
    <cofactor evidence="2">
        <name>Mn(2+)</name>
        <dbReference type="ChEBI" id="CHEBI:29035"/>
    </cofactor>
</comment>
<reference evidence="21" key="1">
    <citation type="submission" date="2020-08" db="EMBL/GenBank/DDBJ databases">
        <title>Genomic insights into the carbon and energy metabolism of the first obligate autotrophic acetogenic bacterium Aceticella autotrophica gen. nov., sp. nov.</title>
        <authorList>
            <person name="Toshchakov S.V."/>
            <person name="Elcheninov A.G."/>
            <person name="Kublanov I.V."/>
            <person name="Frolov E.N."/>
            <person name="Lebedinsky A.V."/>
        </authorList>
    </citation>
    <scope>NUCLEOTIDE SEQUENCE</scope>
    <source>
        <strain evidence="21">3443-3Ac</strain>
    </source>
</reference>
<evidence type="ECO:0000313" key="21">
    <source>
        <dbReference type="EMBL" id="QSZ28022.1"/>
    </source>
</evidence>
<dbReference type="KEGG" id="aaut:ACETAC_03960"/>
<evidence type="ECO:0000256" key="1">
    <source>
        <dbReference type="ARBA" id="ARBA00001913"/>
    </source>
</evidence>
<dbReference type="Pfam" id="PF00456">
    <property type="entry name" value="Transketolase_N"/>
    <property type="match status" value="1"/>
</dbReference>
<feature type="binding site" evidence="16">
    <location>
        <position position="356"/>
    </location>
    <ligand>
        <name>substrate</name>
    </ligand>
</feature>
<dbReference type="EC" id="2.2.1.1" evidence="7 14"/>
<evidence type="ECO:0000256" key="13">
    <source>
        <dbReference type="ARBA" id="ARBA00049473"/>
    </source>
</evidence>
<dbReference type="Pfam" id="PF02779">
    <property type="entry name" value="Transket_pyr"/>
    <property type="match status" value="1"/>
</dbReference>
<evidence type="ECO:0000256" key="8">
    <source>
        <dbReference type="ARBA" id="ARBA00022679"/>
    </source>
</evidence>
<dbReference type="FunFam" id="3.40.50.970:FF:000004">
    <property type="entry name" value="Transketolase"/>
    <property type="match status" value="1"/>
</dbReference>
<keyword evidence="8 21" id="KW-0808">Transferase</keyword>
<comment type="cofactor">
    <cofactor evidence="18">
        <name>Mg(2+)</name>
        <dbReference type="ChEBI" id="CHEBI:18420"/>
    </cofactor>
    <text evidence="18">Binds 1 Mg(2+) ion per subunit. Can also utilize other divalent metal cations, such as Ca(2+), Mn(2+) and Co(2+).</text>
</comment>
<feature type="binding site" evidence="18">
    <location>
        <position position="156"/>
    </location>
    <ligand>
        <name>Mg(2+)</name>
        <dbReference type="ChEBI" id="CHEBI:18420"/>
    </ligand>
</feature>